<gene>
    <name evidence="2" type="ORF">E2C06_00150</name>
</gene>
<comment type="caution">
    <text evidence="2">The sequence shown here is derived from an EMBL/GenBank/DDBJ whole genome shotgun (WGS) entry which is preliminary data.</text>
</comment>
<dbReference type="OrthoDB" id="7250553at2"/>
<dbReference type="Gene3D" id="3.40.190.10">
    <property type="entry name" value="Periplasmic binding protein-like II"/>
    <property type="match status" value="1"/>
</dbReference>
<evidence type="ECO:0000313" key="3">
    <source>
        <dbReference type="Proteomes" id="UP000295096"/>
    </source>
</evidence>
<reference evidence="2 3" key="1">
    <citation type="journal article" date="2016" name="J. Microbiol.">
        <title>Dankookia rubra gen. nov., sp. nov., an alphaproteobacterium isolated from sediment of a shallow stream.</title>
        <authorList>
            <person name="Kim W.H."/>
            <person name="Kim D.H."/>
            <person name="Kang K."/>
            <person name="Ahn T.Y."/>
        </authorList>
    </citation>
    <scope>NUCLEOTIDE SEQUENCE [LARGE SCALE GENOMIC DNA]</scope>
    <source>
        <strain evidence="2 3">JCM30602</strain>
    </source>
</reference>
<dbReference type="AlphaFoldDB" id="A0A4R5QM88"/>
<name>A0A4R5QM88_9PROT</name>
<sequence length="329" mass="34319">MRRGSGPLAGMPASRRTLLATSLAAPLAARAQVVWPDKPVRMLIGYPAGGPTDFAARLLQPHLQALWGQPLVIENRPGASGIIASEAAVRSPADGYTILLGNSPNTMNPAIMPRMPYEPSELAPVVLIYISPTVLFVGIDSPWRSVADLVATAKARPGLAYAVSGNGSPGQFAGESFARAAGIELTAVAYRGAPPALTDVVGGRVPLTFSTLAGAMPLLRDGKLRALAVAGDSRVSALPHLPTLKELGFDIPDCGVWYGLLVPAATPRAVQEKIAGDVIGLLHQPEIQARFVEQAAIPVGEGPAEFTARYNAEIPLWIGIARAAGIKAE</sequence>
<dbReference type="Pfam" id="PF03401">
    <property type="entry name" value="TctC"/>
    <property type="match status" value="1"/>
</dbReference>
<dbReference type="Gene3D" id="3.40.190.150">
    <property type="entry name" value="Bordetella uptake gene, domain 1"/>
    <property type="match status" value="1"/>
</dbReference>
<accession>A0A4R5QM88</accession>
<evidence type="ECO:0000256" key="1">
    <source>
        <dbReference type="ARBA" id="ARBA00006987"/>
    </source>
</evidence>
<dbReference type="PANTHER" id="PTHR42928:SF5">
    <property type="entry name" value="BLR1237 PROTEIN"/>
    <property type="match status" value="1"/>
</dbReference>
<dbReference type="PIRSF" id="PIRSF017082">
    <property type="entry name" value="YflP"/>
    <property type="match status" value="1"/>
</dbReference>
<dbReference type="InterPro" id="IPR005064">
    <property type="entry name" value="BUG"/>
</dbReference>
<dbReference type="Proteomes" id="UP000295096">
    <property type="component" value="Unassembled WGS sequence"/>
</dbReference>
<organism evidence="2 3">
    <name type="scientific">Dankookia rubra</name>
    <dbReference type="NCBI Taxonomy" id="1442381"/>
    <lineage>
        <taxon>Bacteria</taxon>
        <taxon>Pseudomonadati</taxon>
        <taxon>Pseudomonadota</taxon>
        <taxon>Alphaproteobacteria</taxon>
        <taxon>Acetobacterales</taxon>
        <taxon>Roseomonadaceae</taxon>
        <taxon>Dankookia</taxon>
    </lineage>
</organism>
<dbReference type="EMBL" id="SMSJ01000001">
    <property type="protein sequence ID" value="TDH64396.1"/>
    <property type="molecule type" value="Genomic_DNA"/>
</dbReference>
<keyword evidence="3" id="KW-1185">Reference proteome</keyword>
<dbReference type="CDD" id="cd07012">
    <property type="entry name" value="PBP2_Bug_TTT"/>
    <property type="match status" value="1"/>
</dbReference>
<evidence type="ECO:0000313" key="2">
    <source>
        <dbReference type="EMBL" id="TDH64396.1"/>
    </source>
</evidence>
<comment type="similarity">
    <text evidence="1">Belongs to the UPF0065 (bug) family.</text>
</comment>
<protein>
    <submittedName>
        <fullName evidence="2">Tripartite tricarboxylate transporter substrate binding protein</fullName>
    </submittedName>
</protein>
<dbReference type="SUPFAM" id="SSF53850">
    <property type="entry name" value="Periplasmic binding protein-like II"/>
    <property type="match status" value="1"/>
</dbReference>
<proteinExistence type="inferred from homology"/>
<dbReference type="PANTHER" id="PTHR42928">
    <property type="entry name" value="TRICARBOXYLATE-BINDING PROTEIN"/>
    <property type="match status" value="1"/>
</dbReference>
<dbReference type="InterPro" id="IPR042100">
    <property type="entry name" value="Bug_dom1"/>
</dbReference>